<dbReference type="AlphaFoldDB" id="A0A645CYB1"/>
<proteinExistence type="predicted"/>
<sequence>MPGDFRRAVEHQRALVAVDLHHFIAAAEPLPRTHQVADDAVGVSDHRSDVVGRFRLVAGQQQAVRVNPFRRAEEPVRQVDVVGQHIDDHAAAKPEIGEPVARHPAIEAERQVDVAVTRTADPSFFEQLLQHDGLLHMAADEADREELAVRLAAFKQYFRVFGGAAERLLAKNRFSGRHRRFDAFAMAVSRAGDDDAIDVGGCRKLGGGVADACAELLPERRGSLRPDIVNSGDVGVFKQFDLTGVAVSHAPRPDDSVTDHFFDSPLVVFPECFIPG</sequence>
<reference evidence="1" key="1">
    <citation type="submission" date="2019-08" db="EMBL/GenBank/DDBJ databases">
        <authorList>
            <person name="Kucharzyk K."/>
            <person name="Murdoch R.W."/>
            <person name="Higgins S."/>
            <person name="Loffler F."/>
        </authorList>
    </citation>
    <scope>NUCLEOTIDE SEQUENCE</scope>
</reference>
<accession>A0A645CYB1</accession>
<dbReference type="EMBL" id="VSSQ01031310">
    <property type="protein sequence ID" value="MPM82146.1"/>
    <property type="molecule type" value="Genomic_DNA"/>
</dbReference>
<evidence type="ECO:0000313" key="1">
    <source>
        <dbReference type="EMBL" id="MPM82146.1"/>
    </source>
</evidence>
<organism evidence="1">
    <name type="scientific">bioreactor metagenome</name>
    <dbReference type="NCBI Taxonomy" id="1076179"/>
    <lineage>
        <taxon>unclassified sequences</taxon>
        <taxon>metagenomes</taxon>
        <taxon>ecological metagenomes</taxon>
    </lineage>
</organism>
<name>A0A645CYB1_9ZZZZ</name>
<gene>
    <name evidence="1" type="ORF">SDC9_129207</name>
</gene>
<comment type="caution">
    <text evidence="1">The sequence shown here is derived from an EMBL/GenBank/DDBJ whole genome shotgun (WGS) entry which is preliminary data.</text>
</comment>
<protein>
    <submittedName>
        <fullName evidence="1">Uncharacterized protein</fullName>
    </submittedName>
</protein>